<dbReference type="RefSeq" id="WP_035079268.1">
    <property type="nucleotide sequence ID" value="NZ_JMIH01000037.1"/>
</dbReference>
<dbReference type="PANTHER" id="PTHR46390">
    <property type="entry name" value="MANNOSE-1-PHOSPHATE GUANYLYLTRANSFERASE"/>
    <property type="match status" value="1"/>
</dbReference>
<dbReference type="SUPFAM" id="SSF159283">
    <property type="entry name" value="Guanosine diphospho-D-mannose pyrophosphorylase/mannose-6-phosphate isomerase linker domain"/>
    <property type="match status" value="1"/>
</dbReference>
<dbReference type="eggNOG" id="COG0836">
    <property type="taxonomic scope" value="Bacteria"/>
</dbReference>
<evidence type="ECO:0000259" key="1">
    <source>
        <dbReference type="Pfam" id="PF00483"/>
    </source>
</evidence>
<dbReference type="CDD" id="cd02509">
    <property type="entry name" value="GDP-M1P_Guanylyltransferase"/>
    <property type="match status" value="1"/>
</dbReference>
<reference evidence="3 4" key="1">
    <citation type="submission" date="2014-04" db="EMBL/GenBank/DDBJ databases">
        <title>Characterization and application of a salt tolerant electro-active bacterium.</title>
        <authorList>
            <person name="Yang L."/>
            <person name="Wei S."/>
            <person name="Tay Q.X.M."/>
        </authorList>
    </citation>
    <scope>NUCLEOTIDE SEQUENCE [LARGE SCALE GENOMIC DNA]</scope>
    <source>
        <strain evidence="3 4">LY1</strain>
    </source>
</reference>
<dbReference type="InterPro" id="IPR054566">
    <property type="entry name" value="ManC/GMP-like_b-helix"/>
</dbReference>
<feature type="domain" description="Nucleotidyl transferase" evidence="1">
    <location>
        <begin position="3"/>
        <end position="265"/>
    </location>
</feature>
<feature type="domain" description="MannoseP isomerase/GMP-like beta-helix" evidence="2">
    <location>
        <begin position="273"/>
        <end position="320"/>
    </location>
</feature>
<dbReference type="GO" id="GO:0004475">
    <property type="term" value="F:mannose-1-phosphate guanylyltransferase (GTP) activity"/>
    <property type="evidence" value="ECO:0007669"/>
    <property type="project" value="InterPro"/>
</dbReference>
<dbReference type="Gene3D" id="3.90.550.10">
    <property type="entry name" value="Spore Coat Polysaccharide Biosynthesis Protein SpsA, Chain A"/>
    <property type="match status" value="1"/>
</dbReference>
<dbReference type="SUPFAM" id="SSF53448">
    <property type="entry name" value="Nucleotide-diphospho-sugar transferases"/>
    <property type="match status" value="1"/>
</dbReference>
<keyword evidence="3" id="KW-0808">Transferase</keyword>
<dbReference type="Proteomes" id="UP000027821">
    <property type="component" value="Unassembled WGS sequence"/>
</dbReference>
<dbReference type="Pfam" id="PF00483">
    <property type="entry name" value="NTP_transferase"/>
    <property type="match status" value="1"/>
</dbReference>
<dbReference type="OrthoDB" id="9806359at2"/>
<dbReference type="InterPro" id="IPR049577">
    <property type="entry name" value="GMPP_N"/>
</dbReference>
<dbReference type="AlphaFoldDB" id="A0A074KSE5"/>
<keyword evidence="3" id="KW-0548">Nucleotidyltransferase</keyword>
<dbReference type="EMBL" id="JMIH01000037">
    <property type="protein sequence ID" value="KEO71839.1"/>
    <property type="molecule type" value="Genomic_DNA"/>
</dbReference>
<comment type="caution">
    <text evidence="3">The sequence shown here is derived from an EMBL/GenBank/DDBJ whole genome shotgun (WGS) entry which is preliminary data.</text>
</comment>
<dbReference type="InterPro" id="IPR051161">
    <property type="entry name" value="Mannose-6P_isomerase_type2"/>
</dbReference>
<dbReference type="GO" id="GO:0009298">
    <property type="term" value="P:GDP-mannose biosynthetic process"/>
    <property type="evidence" value="ECO:0007669"/>
    <property type="project" value="TreeGrafter"/>
</dbReference>
<dbReference type="InterPro" id="IPR005835">
    <property type="entry name" value="NTP_transferase_dom"/>
</dbReference>
<evidence type="ECO:0000313" key="3">
    <source>
        <dbReference type="EMBL" id="KEO71839.1"/>
    </source>
</evidence>
<sequence>MIKHVLLSGGVGSRLWPLSRQSSPKQYLEVFGGQSLFELAVSRNAPFTDNLIVVGNTDNQQLSLSILEKLEVKAFTNIVEATPRNTAPAIAFAAFAADPDDILLVTPADHIIREGAAYEAAIKRAIELAAEGAIVTFGIKPTRPETGYGYIQHEAEKVIAFREKPDLKTAKQFLLSEGFLWNSGMFCFQAKVFLEELQKFEPKVYLAASHAWERAIDGNLALDLSMEIPSISVDFAVMERSDKIKVVGAEFDWSDMGSFEAVYDYLKASGYPVDENGNMQIGSTKHISFVGVKDCILVTTDDAFLVVSKSASQKVKGLYESLQKNNVSLVR</sequence>
<evidence type="ECO:0000259" key="2">
    <source>
        <dbReference type="Pfam" id="PF22640"/>
    </source>
</evidence>
<gene>
    <name evidence="3" type="ORF">EL17_21200</name>
</gene>
<dbReference type="Pfam" id="PF22640">
    <property type="entry name" value="ManC_GMP_beta-helix"/>
    <property type="match status" value="1"/>
</dbReference>
<accession>A0A074KSE5</accession>
<dbReference type="InterPro" id="IPR029044">
    <property type="entry name" value="Nucleotide-diphossugar_trans"/>
</dbReference>
<dbReference type="PANTHER" id="PTHR46390:SF1">
    <property type="entry name" value="MANNOSE-1-PHOSPHATE GUANYLYLTRANSFERASE"/>
    <property type="match status" value="1"/>
</dbReference>
<protein>
    <submittedName>
        <fullName evidence="3">Mannose-1-phosphate guanylyltransferase</fullName>
    </submittedName>
</protein>
<proteinExistence type="predicted"/>
<evidence type="ECO:0000313" key="4">
    <source>
        <dbReference type="Proteomes" id="UP000027821"/>
    </source>
</evidence>
<name>A0A074KSE5_9BACT</name>
<dbReference type="STRING" id="1048983.EL17_21200"/>
<keyword evidence="4" id="KW-1185">Reference proteome</keyword>
<organism evidence="3 4">
    <name type="scientific">Anditalea andensis</name>
    <dbReference type="NCBI Taxonomy" id="1048983"/>
    <lineage>
        <taxon>Bacteria</taxon>
        <taxon>Pseudomonadati</taxon>
        <taxon>Bacteroidota</taxon>
        <taxon>Cytophagia</taxon>
        <taxon>Cytophagales</taxon>
        <taxon>Cytophagaceae</taxon>
        <taxon>Anditalea</taxon>
    </lineage>
</organism>